<evidence type="ECO:0000313" key="2">
    <source>
        <dbReference type="Proteomes" id="UP000789702"/>
    </source>
</evidence>
<keyword evidence="2" id="KW-1185">Reference proteome</keyword>
<name>A0ACA9K2S7_9GLOM</name>
<dbReference type="Proteomes" id="UP000789702">
    <property type="component" value="Unassembled WGS sequence"/>
</dbReference>
<accession>A0ACA9K2S7</accession>
<reference evidence="1" key="1">
    <citation type="submission" date="2021-06" db="EMBL/GenBank/DDBJ databases">
        <authorList>
            <person name="Kallberg Y."/>
            <person name="Tangrot J."/>
            <person name="Rosling A."/>
        </authorList>
    </citation>
    <scope>NUCLEOTIDE SEQUENCE</scope>
    <source>
        <strain evidence="1">IL203A</strain>
    </source>
</reference>
<protein>
    <submittedName>
        <fullName evidence="1">11913_t:CDS:1</fullName>
    </submittedName>
</protein>
<sequence>MEVTISKEEDVTEKAEADNSTETAVSAIESETQHASTVPKHQNRELVENTEPKTPEKQPEIRLDIPLTSRYNNIVYFPDLLKEAGYTIAKTPPRYMSCSETPGSESPQSEWSDFETPDDFRTPTPPAAIDLPRAFRDENDEFFERILENAEKYAIVEEEKTRKKKRRIIKKEQHYDVNDPFIDDSELAPLQRDYGKVRPQIEGFFVWNGPLVLERLVDEDEPSPKKKAAKRKPKSSETDGPKVRKARTVKKAEGGSDGKGKAAAPKKSVSKKLKTAGDTSQESSLVASISHNETNPSHITDPSSSANISSIGANNNPANQKDLSDPNKPPGKKKKVYPVEPVHPDVQYLLDLFKQQVDKESFEVKSRFPQNLKPPLMELLSRAYELNQFNENLFKILTNMLPYNKFTITRTLYPKALIELQKRKLEFIGRLKIAVDEIMPSLLQELNERNASVSSSSVPVNGDNIQEEMSWVVMSNCLAEAEEKSERHSEQTRRKSLYQYVSNIIKNLILL</sequence>
<organism evidence="1 2">
    <name type="scientific">Dentiscutata heterogama</name>
    <dbReference type="NCBI Taxonomy" id="1316150"/>
    <lineage>
        <taxon>Eukaryota</taxon>
        <taxon>Fungi</taxon>
        <taxon>Fungi incertae sedis</taxon>
        <taxon>Mucoromycota</taxon>
        <taxon>Glomeromycotina</taxon>
        <taxon>Glomeromycetes</taxon>
        <taxon>Diversisporales</taxon>
        <taxon>Gigasporaceae</taxon>
        <taxon>Dentiscutata</taxon>
    </lineage>
</organism>
<gene>
    <name evidence="1" type="ORF">DHETER_LOCUS720</name>
</gene>
<proteinExistence type="predicted"/>
<comment type="caution">
    <text evidence="1">The sequence shown here is derived from an EMBL/GenBank/DDBJ whole genome shotgun (WGS) entry which is preliminary data.</text>
</comment>
<evidence type="ECO:0000313" key="1">
    <source>
        <dbReference type="EMBL" id="CAG8448737.1"/>
    </source>
</evidence>
<dbReference type="EMBL" id="CAJVPU010000385">
    <property type="protein sequence ID" value="CAG8448737.1"/>
    <property type="molecule type" value="Genomic_DNA"/>
</dbReference>